<keyword evidence="3 5" id="KW-0067">ATP-binding</keyword>
<accession>A0A3S7J956</accession>
<keyword evidence="5 7" id="KW-0418">Kinase</keyword>
<comment type="catalytic activity">
    <reaction evidence="5">
        <text>3'-dephospho-CoA + ATP = ADP + CoA + H(+)</text>
        <dbReference type="Rhea" id="RHEA:18245"/>
        <dbReference type="ChEBI" id="CHEBI:15378"/>
        <dbReference type="ChEBI" id="CHEBI:30616"/>
        <dbReference type="ChEBI" id="CHEBI:57287"/>
        <dbReference type="ChEBI" id="CHEBI:57328"/>
        <dbReference type="ChEBI" id="CHEBI:456216"/>
        <dbReference type="EC" id="2.7.1.24"/>
    </reaction>
</comment>
<dbReference type="NCBIfam" id="TIGR00152">
    <property type="entry name" value="dephospho-CoA kinase"/>
    <property type="match status" value="1"/>
</dbReference>
<dbReference type="AlphaFoldDB" id="A0A3S7J956"/>
<evidence type="ECO:0000313" key="7">
    <source>
        <dbReference type="EMBL" id="AWD32209.1"/>
    </source>
</evidence>
<dbReference type="RefSeq" id="WP_108673634.1">
    <property type="nucleotide sequence ID" value="NZ_CP025628.1"/>
</dbReference>
<dbReference type="PROSITE" id="PS51219">
    <property type="entry name" value="DPCK"/>
    <property type="match status" value="1"/>
</dbReference>
<name>A0A3S7J956_9PROT</name>
<evidence type="ECO:0000256" key="2">
    <source>
        <dbReference type="ARBA" id="ARBA00022741"/>
    </source>
</evidence>
<evidence type="ECO:0000256" key="4">
    <source>
        <dbReference type="ARBA" id="ARBA00022993"/>
    </source>
</evidence>
<dbReference type="GO" id="GO:0015937">
    <property type="term" value="P:coenzyme A biosynthetic process"/>
    <property type="evidence" value="ECO:0007669"/>
    <property type="project" value="UniProtKB-UniRule"/>
</dbReference>
<keyword evidence="8" id="KW-1185">Reference proteome</keyword>
<dbReference type="InterPro" id="IPR001977">
    <property type="entry name" value="Depp_CoAkinase"/>
</dbReference>
<dbReference type="CDD" id="cd02022">
    <property type="entry name" value="DPCK"/>
    <property type="match status" value="1"/>
</dbReference>
<comment type="similarity">
    <text evidence="1 5">Belongs to the CoaE family.</text>
</comment>
<dbReference type="Proteomes" id="UP000266796">
    <property type="component" value="Chromosome"/>
</dbReference>
<keyword evidence="5 7" id="KW-0808">Transferase</keyword>
<dbReference type="InterPro" id="IPR027417">
    <property type="entry name" value="P-loop_NTPase"/>
</dbReference>
<comment type="subcellular location">
    <subcellularLocation>
        <location evidence="5">Cytoplasm</location>
    </subcellularLocation>
</comment>
<dbReference type="PANTHER" id="PTHR10695">
    <property type="entry name" value="DEPHOSPHO-COA KINASE-RELATED"/>
    <property type="match status" value="1"/>
</dbReference>
<organism evidence="7 8">
    <name type="scientific">Candidatus Kinetoplastidibacterium kentomonadis</name>
    <dbReference type="NCBI Taxonomy" id="1576550"/>
    <lineage>
        <taxon>Bacteria</taxon>
        <taxon>Pseudomonadati</taxon>
        <taxon>Pseudomonadota</taxon>
        <taxon>Betaproteobacteria</taxon>
        <taxon>Candidatus Kinetoplastidibacterium</taxon>
    </lineage>
</organism>
<dbReference type="KEGG" id="kso:CKSOR_00065"/>
<sequence length="207" mass="24315">MLKIGLTGGIGSGKTTVSNMLNNLGVKIIDTDIISHSLTTPNGEAIPLIKKYFGNQSLSPDGSMNRIWMRSYVFSNNYERKKLEFIMHPLILKKTKREIEKIYNNCNKYHYLVIVVPLLLESSMWINMFDKICVVDCDLQTQIDRTKNRPNMSLYLIKKIIKSQIKRSMRLRHADYIINNSYNIKYYELIKQIKCYHKIWHEISNTF</sequence>
<dbReference type="UniPathway" id="UPA00241">
    <property type="reaction ID" value="UER00356"/>
</dbReference>
<protein>
    <recommendedName>
        <fullName evidence="5 6">Dephospho-CoA kinase</fullName>
        <ecNumber evidence="5 6">2.7.1.24</ecNumber>
    </recommendedName>
    <alternativeName>
        <fullName evidence="5">Dephosphocoenzyme A kinase</fullName>
    </alternativeName>
</protein>
<comment type="pathway">
    <text evidence="5">Cofactor biosynthesis; coenzyme A biosynthesis; CoA from (R)-pantothenate: step 5/5.</text>
</comment>
<dbReference type="GO" id="GO:0005737">
    <property type="term" value="C:cytoplasm"/>
    <property type="evidence" value="ECO:0007669"/>
    <property type="project" value="UniProtKB-SubCell"/>
</dbReference>
<comment type="function">
    <text evidence="5">Catalyzes the phosphorylation of the 3'-hydroxyl group of dephosphocoenzyme A to form coenzyme A.</text>
</comment>
<evidence type="ECO:0000256" key="5">
    <source>
        <dbReference type="HAMAP-Rule" id="MF_00376"/>
    </source>
</evidence>
<keyword evidence="5" id="KW-0963">Cytoplasm</keyword>
<dbReference type="PANTHER" id="PTHR10695:SF46">
    <property type="entry name" value="BIFUNCTIONAL COENZYME A SYNTHASE-RELATED"/>
    <property type="match status" value="1"/>
</dbReference>
<keyword evidence="4 5" id="KW-0173">Coenzyme A biosynthesis</keyword>
<evidence type="ECO:0000256" key="3">
    <source>
        <dbReference type="ARBA" id="ARBA00022840"/>
    </source>
</evidence>
<dbReference type="EC" id="2.7.1.24" evidence="5 6"/>
<dbReference type="HAMAP" id="MF_00376">
    <property type="entry name" value="Dephospho_CoA_kinase"/>
    <property type="match status" value="1"/>
</dbReference>
<keyword evidence="2 5" id="KW-0547">Nucleotide-binding</keyword>
<dbReference type="Gene3D" id="3.40.50.300">
    <property type="entry name" value="P-loop containing nucleotide triphosphate hydrolases"/>
    <property type="match status" value="1"/>
</dbReference>
<dbReference type="EMBL" id="CP025628">
    <property type="protein sequence ID" value="AWD32209.1"/>
    <property type="molecule type" value="Genomic_DNA"/>
</dbReference>
<evidence type="ECO:0000256" key="1">
    <source>
        <dbReference type="ARBA" id="ARBA00009018"/>
    </source>
</evidence>
<dbReference type="OrthoDB" id="9812943at2"/>
<reference evidence="7 8" key="1">
    <citation type="journal article" date="2018" name="Parasitology">
        <title>The reduced genome of Candidatus Kinetoplastibacterium sorsogonicusi, the endosymbiont of Kentomonas sorsogonicus (Trypanosomatidae): loss of the haem-synthesis pathway.</title>
        <authorList>
            <person name="Silva F.M."/>
            <person name="Kostygov A.Y."/>
            <person name="Spodareva V.V."/>
            <person name="Butenko A."/>
            <person name="Tossou R."/>
            <person name="Lukes J."/>
            <person name="Yurchenko V."/>
            <person name="Alves J.M.P."/>
        </authorList>
    </citation>
    <scope>NUCLEOTIDE SEQUENCE [LARGE SCALE GENOMIC DNA]</scope>
    <source>
        <strain evidence="7 8">MF-08</strain>
    </source>
</reference>
<proteinExistence type="inferred from homology"/>
<dbReference type="SUPFAM" id="SSF52540">
    <property type="entry name" value="P-loop containing nucleoside triphosphate hydrolases"/>
    <property type="match status" value="1"/>
</dbReference>
<dbReference type="Pfam" id="PF01121">
    <property type="entry name" value="CoaE"/>
    <property type="match status" value="1"/>
</dbReference>
<evidence type="ECO:0000313" key="8">
    <source>
        <dbReference type="Proteomes" id="UP000266796"/>
    </source>
</evidence>
<feature type="binding site" evidence="5">
    <location>
        <begin position="11"/>
        <end position="16"/>
    </location>
    <ligand>
        <name>ATP</name>
        <dbReference type="ChEBI" id="CHEBI:30616"/>
    </ligand>
</feature>
<gene>
    <name evidence="5 7" type="primary">coaE</name>
    <name evidence="7" type="ORF">CKSOR_00065</name>
</gene>
<evidence type="ECO:0000256" key="6">
    <source>
        <dbReference type="NCBIfam" id="TIGR00152"/>
    </source>
</evidence>
<dbReference type="GO" id="GO:0005524">
    <property type="term" value="F:ATP binding"/>
    <property type="evidence" value="ECO:0007669"/>
    <property type="project" value="UniProtKB-UniRule"/>
</dbReference>
<dbReference type="GO" id="GO:0004140">
    <property type="term" value="F:dephospho-CoA kinase activity"/>
    <property type="evidence" value="ECO:0007669"/>
    <property type="project" value="UniProtKB-UniRule"/>
</dbReference>